<dbReference type="EMBL" id="CAFBMW010000030">
    <property type="protein sequence ID" value="CAB4957176.1"/>
    <property type="molecule type" value="Genomic_DNA"/>
</dbReference>
<dbReference type="AlphaFoldDB" id="A0A6J7KMR1"/>
<feature type="transmembrane region" description="Helical" evidence="1">
    <location>
        <begin position="49"/>
        <end position="68"/>
    </location>
</feature>
<keyword evidence="1" id="KW-1133">Transmembrane helix</keyword>
<feature type="transmembrane region" description="Helical" evidence="1">
    <location>
        <begin position="75"/>
        <end position="94"/>
    </location>
</feature>
<sequence length="122" mass="13314">MIVEDRRVTNRRESALEARRASLARLRAQPFRTAFRTATTQAPVSWNSVTTGLAAIATMLLVHAWLLLSLDNQPSLLGVVLLPLGAALVVWGWVYWRVVVMLLGVAAAFVGAAGPFWIMNAS</sequence>
<accession>A0A6J7KMR1</accession>
<evidence type="ECO:0000313" key="2">
    <source>
        <dbReference type="EMBL" id="CAB4957176.1"/>
    </source>
</evidence>
<name>A0A6J7KMR1_9ZZZZ</name>
<keyword evidence="1" id="KW-0472">Membrane</keyword>
<evidence type="ECO:0000256" key="1">
    <source>
        <dbReference type="SAM" id="Phobius"/>
    </source>
</evidence>
<organism evidence="2">
    <name type="scientific">freshwater metagenome</name>
    <dbReference type="NCBI Taxonomy" id="449393"/>
    <lineage>
        <taxon>unclassified sequences</taxon>
        <taxon>metagenomes</taxon>
        <taxon>ecological metagenomes</taxon>
    </lineage>
</organism>
<reference evidence="2" key="1">
    <citation type="submission" date="2020-05" db="EMBL/GenBank/DDBJ databases">
        <authorList>
            <person name="Chiriac C."/>
            <person name="Salcher M."/>
            <person name="Ghai R."/>
            <person name="Kavagutti S V."/>
        </authorList>
    </citation>
    <scope>NUCLEOTIDE SEQUENCE</scope>
</reference>
<protein>
    <submittedName>
        <fullName evidence="2">Unannotated protein</fullName>
    </submittedName>
</protein>
<proteinExistence type="predicted"/>
<gene>
    <name evidence="2" type="ORF">UFOPK3662_02966</name>
</gene>
<keyword evidence="1" id="KW-0812">Transmembrane</keyword>
<feature type="transmembrane region" description="Helical" evidence="1">
    <location>
        <begin position="100"/>
        <end position="119"/>
    </location>
</feature>